<keyword evidence="3" id="KW-0732">Signal</keyword>
<keyword evidence="2" id="KW-0378">Hydrolase</keyword>
<proteinExistence type="inferred from homology"/>
<dbReference type="Proteomes" id="UP001199816">
    <property type="component" value="Unassembled WGS sequence"/>
</dbReference>
<evidence type="ECO:0000256" key="2">
    <source>
        <dbReference type="ARBA" id="ARBA00022801"/>
    </source>
</evidence>
<dbReference type="Gene3D" id="3.40.50.1820">
    <property type="entry name" value="alpha/beta hydrolase"/>
    <property type="match status" value="1"/>
</dbReference>
<dbReference type="RefSeq" id="WP_231004567.1">
    <property type="nucleotide sequence ID" value="NZ_JAJNEC010000005.1"/>
</dbReference>
<feature type="chain" id="PRO_5046276467" description="Alpha/beta hydrolase" evidence="3">
    <location>
        <begin position="25"/>
        <end position="279"/>
    </location>
</feature>
<evidence type="ECO:0000256" key="3">
    <source>
        <dbReference type="SAM" id="SignalP"/>
    </source>
</evidence>
<protein>
    <recommendedName>
        <fullName evidence="6">Alpha/beta hydrolase</fullName>
    </recommendedName>
</protein>
<dbReference type="EMBL" id="JAJNEC010000005">
    <property type="protein sequence ID" value="MCD2423303.1"/>
    <property type="molecule type" value="Genomic_DNA"/>
</dbReference>
<organism evidence="4 5">
    <name type="scientific">Niabella pedocola</name>
    <dbReference type="NCBI Taxonomy" id="1752077"/>
    <lineage>
        <taxon>Bacteria</taxon>
        <taxon>Pseudomonadati</taxon>
        <taxon>Bacteroidota</taxon>
        <taxon>Chitinophagia</taxon>
        <taxon>Chitinophagales</taxon>
        <taxon>Chitinophagaceae</taxon>
        <taxon>Niabella</taxon>
    </lineage>
</organism>
<reference evidence="4 5" key="1">
    <citation type="submission" date="2021-11" db="EMBL/GenBank/DDBJ databases">
        <title>Genomic of Niabella pedocola.</title>
        <authorList>
            <person name="Wu T."/>
        </authorList>
    </citation>
    <scope>NUCLEOTIDE SEQUENCE [LARGE SCALE GENOMIC DNA]</scope>
    <source>
        <strain evidence="4 5">JCM 31011</strain>
    </source>
</reference>
<dbReference type="PANTHER" id="PTHR40841">
    <property type="entry name" value="SIDEROPHORE TRIACETYLFUSARININE C ESTERASE"/>
    <property type="match status" value="1"/>
</dbReference>
<gene>
    <name evidence="4" type="ORF">LQ567_11070</name>
</gene>
<evidence type="ECO:0000313" key="5">
    <source>
        <dbReference type="Proteomes" id="UP001199816"/>
    </source>
</evidence>
<comment type="similarity">
    <text evidence="1">Belongs to the esterase D family.</text>
</comment>
<accession>A0ABS8PQC3</accession>
<feature type="signal peptide" evidence="3">
    <location>
        <begin position="1"/>
        <end position="24"/>
    </location>
</feature>
<comment type="caution">
    <text evidence="4">The sequence shown here is derived from an EMBL/GenBank/DDBJ whole genome shotgun (WGS) entry which is preliminary data.</text>
</comment>
<dbReference type="InterPro" id="IPR029058">
    <property type="entry name" value="AB_hydrolase_fold"/>
</dbReference>
<evidence type="ECO:0008006" key="6">
    <source>
        <dbReference type="Google" id="ProtNLM"/>
    </source>
</evidence>
<evidence type="ECO:0000256" key="1">
    <source>
        <dbReference type="ARBA" id="ARBA00005622"/>
    </source>
</evidence>
<keyword evidence="5" id="KW-1185">Reference proteome</keyword>
<dbReference type="InterPro" id="IPR000801">
    <property type="entry name" value="Esterase-like"/>
</dbReference>
<sequence length="279" mass="31443">MKYPILFSLVLFVLSCNIPDPAPADLNNRPSAKDTLHFFSKNVNDSFTVYINLPAGYRSDSSKHFPVVYLLDANLYFDIMATVLNNYTAVGLTPPVILAGIGYKNFQTMDSLRNRDYTFPTAIPEYEMPVSGGAPQFMAFINNELAPALDRQFRTDTLQQTLMGHSLGGYFTCYALQQRLAGKQQRFRNYIAASPSLHYNNYFLLNEFKKEVPVHHDSLNVYITFGGLEKQDSLCRQLSLLLPSGITKKIDTYSALDHMDTQLPSFIKGLQWQAAPGQP</sequence>
<dbReference type="PANTHER" id="PTHR40841:SF2">
    <property type="entry name" value="SIDEROPHORE-DEGRADING ESTERASE (EUROFUNG)"/>
    <property type="match status" value="1"/>
</dbReference>
<dbReference type="PROSITE" id="PS51257">
    <property type="entry name" value="PROKAR_LIPOPROTEIN"/>
    <property type="match status" value="1"/>
</dbReference>
<dbReference type="InterPro" id="IPR052558">
    <property type="entry name" value="Siderophore_Hydrolase_D"/>
</dbReference>
<evidence type="ECO:0000313" key="4">
    <source>
        <dbReference type="EMBL" id="MCD2423303.1"/>
    </source>
</evidence>
<dbReference type="SUPFAM" id="SSF53474">
    <property type="entry name" value="alpha/beta-Hydrolases"/>
    <property type="match status" value="1"/>
</dbReference>
<dbReference type="Pfam" id="PF00756">
    <property type="entry name" value="Esterase"/>
    <property type="match status" value="1"/>
</dbReference>
<name>A0ABS8PQC3_9BACT</name>